<dbReference type="InterPro" id="IPR036388">
    <property type="entry name" value="WH-like_DNA-bd_sf"/>
</dbReference>
<dbReference type="InterPro" id="IPR051677">
    <property type="entry name" value="AfsR-DnrI-RedD_regulator"/>
</dbReference>
<keyword evidence="1" id="KW-0677">Repeat</keyword>
<accession>A0A0S7XTD9</accession>
<dbReference type="Pfam" id="PF24883">
    <property type="entry name" value="NPHP3_N"/>
    <property type="match status" value="1"/>
</dbReference>
<dbReference type="AlphaFoldDB" id="A0A0S7XTD9"/>
<dbReference type="InterPro" id="IPR056884">
    <property type="entry name" value="NPHP3-like_N"/>
</dbReference>
<name>A0A0S7XTD9_UNCSA</name>
<dbReference type="EMBL" id="LIZX01000115">
    <property type="protein sequence ID" value="KPJ65451.1"/>
    <property type="molecule type" value="Genomic_DNA"/>
</dbReference>
<proteinExistence type="predicted"/>
<dbReference type="Pfam" id="PF03704">
    <property type="entry name" value="BTAD"/>
    <property type="match status" value="1"/>
</dbReference>
<evidence type="ECO:0000313" key="4">
    <source>
        <dbReference type="Proteomes" id="UP000051861"/>
    </source>
</evidence>
<dbReference type="InterPro" id="IPR005158">
    <property type="entry name" value="BTAD"/>
</dbReference>
<dbReference type="PANTHER" id="PTHR35807">
    <property type="entry name" value="TRANSCRIPTIONAL REGULATOR REDD-RELATED"/>
    <property type="match status" value="1"/>
</dbReference>
<dbReference type="SMART" id="SM00028">
    <property type="entry name" value="TPR"/>
    <property type="match status" value="4"/>
</dbReference>
<organism evidence="3 4">
    <name type="scientific">candidate division WOR-1 bacterium DG_54_3</name>
    <dbReference type="NCBI Taxonomy" id="1703775"/>
    <lineage>
        <taxon>Bacteria</taxon>
        <taxon>Bacillati</taxon>
        <taxon>Saganbacteria</taxon>
    </lineage>
</organism>
<gene>
    <name evidence="3" type="ORF">AMJ44_10080</name>
</gene>
<dbReference type="Proteomes" id="UP000051861">
    <property type="component" value="Unassembled WGS sequence"/>
</dbReference>
<reference evidence="3 4" key="1">
    <citation type="journal article" date="2015" name="Microbiome">
        <title>Genomic resolution of linkages in carbon, nitrogen, and sulfur cycling among widespread estuary sediment bacteria.</title>
        <authorList>
            <person name="Baker B.J."/>
            <person name="Lazar C.S."/>
            <person name="Teske A.P."/>
            <person name="Dick G.J."/>
        </authorList>
    </citation>
    <scope>NUCLEOTIDE SEQUENCE [LARGE SCALE GENOMIC DNA]</scope>
    <source>
        <strain evidence="3">DG_54_3</strain>
    </source>
</reference>
<dbReference type="Pfam" id="PF25873">
    <property type="entry name" value="WHD_MalT"/>
    <property type="match status" value="1"/>
</dbReference>
<evidence type="ECO:0000256" key="1">
    <source>
        <dbReference type="ARBA" id="ARBA00022737"/>
    </source>
</evidence>
<dbReference type="InterPro" id="IPR011990">
    <property type="entry name" value="TPR-like_helical_dom_sf"/>
</dbReference>
<dbReference type="CDD" id="cd15831">
    <property type="entry name" value="BTAD"/>
    <property type="match status" value="1"/>
</dbReference>
<dbReference type="Gene3D" id="3.40.50.300">
    <property type="entry name" value="P-loop containing nucleotide triphosphate hydrolases"/>
    <property type="match status" value="1"/>
</dbReference>
<evidence type="ECO:0000313" key="3">
    <source>
        <dbReference type="EMBL" id="KPJ65451.1"/>
    </source>
</evidence>
<dbReference type="Gene3D" id="1.10.10.10">
    <property type="entry name" value="Winged helix-like DNA-binding domain superfamily/Winged helix DNA-binding domain"/>
    <property type="match status" value="1"/>
</dbReference>
<sequence>MVTKASSLAKLARPVLTRVFPRERPFDLLDRLRQQPVIWISGPAGCGKTTLASSYIETRRLPCLWYRLDRGDGDAATFFYYLALAARKVSPRVKTPLPLLTPEYLQGLSTFTLRYFENLYQRLRRPSILVFDNYQEVPPEAYFHEVILQGLSNTPEGISIFLISRQDPPAGLVRLEANHQMGFLPWSELRLTLEESTGIAAVRFPEKLPRKSLHQLHSTADGWAAGLILLLERLKREKMDFKQIGKLVREEIFDYFSKEILKPLDPETRYFLLKTALLPQMTEGMAEKLTGQPQSGRTLARLNRGNYFIEKRVLEEPIYGYHPLFQEFLLSQAQETLSGKDFSFFRRQAAEILEDHGQLESAVRLLQEIGDWETLIQFILKHAPVLHAQGRYSVLVGWLRSLPPGWIESRPWLAYWMGSCLMFADPAQSRPYFEQAYRQLRKEKDAAGIYMAWSGMMDAINLGYGFESFSALGRHLQELEEFRRDYPVFPSAAIEARVASAVVAALTLRQPNHPEFEAWAERALRLAQDQSVVNMRIQSLFFLAYYHLYRGNREKALLAISQLRQMSQSPQASAFTKIMTNMAEAMHCCIGGLSRESMKAAQTGLELSQRSGILFAYHGFLAFAGFAAFQMNDLQAGRGFLKQMASCERNLKPLDTTYYYLLKANEALVSGEDRQASLHADLALKEALDVGSPALTIRCQLVKARAMAETGFRAEAAKQLKQAADLSRQMKIGFGEFCCLFTRAQFEFDWGEEKTAWMTLRKALSLGKERGLMGVYIDRPASTARVCMKALEAGVEVDYIQEMIRERNLVPEQPPWHLENWPWPLEIFTLGRFAILKDGKLIRFTRKVQQKPLAMLKALIALGGKEVEEEQISDILWPEADGDMAHQSWATTLHRLRHWLGEEKAIQRHEGRLTLDDTHCWVDMWAFEHLLAQAEAQWKEGRKDGAVKLTEKAVELYKGPFLGQKIEEPWAMSPSERLRSKFFRGVKRIGLFCQEREEWEKAIDGYQKGLEVDNLAEEFYQGLMTCYQRLGRRSEALLVYSRCKKALSTALGVSPSPKTESIRQEILFDIQGNTESESK</sequence>
<dbReference type="SUPFAM" id="SSF48452">
    <property type="entry name" value="TPR-like"/>
    <property type="match status" value="2"/>
</dbReference>
<feature type="domain" description="Bacterial transcriptional activator" evidence="2">
    <location>
        <begin position="922"/>
        <end position="1067"/>
    </location>
</feature>
<comment type="caution">
    <text evidence="3">The sequence shown here is derived from an EMBL/GenBank/DDBJ whole genome shotgun (WGS) entry which is preliminary data.</text>
</comment>
<dbReference type="SUPFAM" id="SSF52540">
    <property type="entry name" value="P-loop containing nucleoside triphosphate hydrolases"/>
    <property type="match status" value="1"/>
</dbReference>
<protein>
    <recommendedName>
        <fullName evidence="2">Bacterial transcriptional activator domain-containing protein</fullName>
    </recommendedName>
</protein>
<evidence type="ECO:0000259" key="2">
    <source>
        <dbReference type="SMART" id="SM01043"/>
    </source>
</evidence>
<dbReference type="InterPro" id="IPR019734">
    <property type="entry name" value="TPR_rpt"/>
</dbReference>
<dbReference type="InterPro" id="IPR027417">
    <property type="entry name" value="P-loop_NTPase"/>
</dbReference>
<dbReference type="Gene3D" id="1.25.40.10">
    <property type="entry name" value="Tetratricopeptide repeat domain"/>
    <property type="match status" value="2"/>
</dbReference>
<dbReference type="InterPro" id="IPR059106">
    <property type="entry name" value="WHD_MalT"/>
</dbReference>
<dbReference type="SMART" id="SM01043">
    <property type="entry name" value="BTAD"/>
    <property type="match status" value="1"/>
</dbReference>